<dbReference type="EMBL" id="CAVMBE010000121">
    <property type="protein sequence ID" value="CAK4034499.1"/>
    <property type="molecule type" value="Genomic_DNA"/>
</dbReference>
<proteinExistence type="predicted"/>
<name>A0AAI8Z8J9_9PEZI</name>
<evidence type="ECO:0000313" key="2">
    <source>
        <dbReference type="EMBL" id="CAK4034499.1"/>
    </source>
</evidence>
<dbReference type="PANTHER" id="PTHR24148">
    <property type="entry name" value="ANKYRIN REPEAT DOMAIN-CONTAINING PROTEIN 39 HOMOLOG-RELATED"/>
    <property type="match status" value="1"/>
</dbReference>
<gene>
    <name evidence="2" type="ORF">LECACI_7A009657</name>
</gene>
<dbReference type="Pfam" id="PF06985">
    <property type="entry name" value="HET"/>
    <property type="match status" value="1"/>
</dbReference>
<accession>A0AAI8Z8J9</accession>
<dbReference type="InterPro" id="IPR052895">
    <property type="entry name" value="HetReg/Transcr_Mod"/>
</dbReference>
<dbReference type="PANTHER" id="PTHR24148:SF73">
    <property type="entry name" value="HET DOMAIN PROTEIN (AFU_ORTHOLOGUE AFUA_8G01020)"/>
    <property type="match status" value="1"/>
</dbReference>
<organism evidence="2 3">
    <name type="scientific">Lecanosticta acicola</name>
    <dbReference type="NCBI Taxonomy" id="111012"/>
    <lineage>
        <taxon>Eukaryota</taxon>
        <taxon>Fungi</taxon>
        <taxon>Dikarya</taxon>
        <taxon>Ascomycota</taxon>
        <taxon>Pezizomycotina</taxon>
        <taxon>Dothideomycetes</taxon>
        <taxon>Dothideomycetidae</taxon>
        <taxon>Mycosphaerellales</taxon>
        <taxon>Mycosphaerellaceae</taxon>
        <taxon>Lecanosticta</taxon>
    </lineage>
</organism>
<protein>
    <recommendedName>
        <fullName evidence="1">Heterokaryon incompatibility domain-containing protein</fullName>
    </recommendedName>
</protein>
<comment type="caution">
    <text evidence="2">The sequence shown here is derived from an EMBL/GenBank/DDBJ whole genome shotgun (WGS) entry which is preliminary data.</text>
</comment>
<dbReference type="InterPro" id="IPR010730">
    <property type="entry name" value="HET"/>
</dbReference>
<feature type="domain" description="Heterokaryon incompatibility" evidence="1">
    <location>
        <begin position="50"/>
        <end position="253"/>
    </location>
</feature>
<dbReference type="Proteomes" id="UP001296104">
    <property type="component" value="Unassembled WGS sequence"/>
</dbReference>
<sequence>MASADELHDSLYEPLPGARHIRILTLESASTRADPIICRIQSENYYSAEYAALSYSWGMSDDGDATLNRSILMNGRVKAVTQNLFEGLSRIRSHQVKPLRLWIDAVCINQADIDERNSQVAQMADIYRNAAIVLVWLGEGRSEAEDSSMLTIMERLLGHKWRVDHLACISCISHCLLDVQMSDCGCRRQSTKQDLLTKADKCHELDRMSDLRPWLEGYVNTSEANANVATQRSAAVIAFYSRRYWSRRWVLQELYHAKTTIWYWGPCKCKFYLNSWIRLLGLLVRILSNLLDLRPGDKEVTHISNAAIHSADDFKRRANLLMCLANIAQGRLNDLPAVMALCVSFECGDARDRLFAIASMCKGEILPDYRFSVAQTSVYFTRILLENGDFYVWQGNLNSTLLSRQGTEDEHLPSWAIDVRKTFVHYSNSAGFSSGKSLSVLDLTDSVLTCCVNCYGVVRGINLEEGSFTLAYEQDFPTRSAGSDTSSRPTQWHCDRFGSTELQELKLGDILLALVDDSEKSYLTGLSLFVLRAVPAPEVTYRIICVLDGDDYVLENQEGHSIADGKVCNSGAYRELHDFPLDLKPSIEEEIIRHGHGGSTSSYDLDEVEGDMYWEARKSMQWAHNNHLIPIVRMTVRIC</sequence>
<evidence type="ECO:0000313" key="3">
    <source>
        <dbReference type="Proteomes" id="UP001296104"/>
    </source>
</evidence>
<keyword evidence="3" id="KW-1185">Reference proteome</keyword>
<evidence type="ECO:0000259" key="1">
    <source>
        <dbReference type="Pfam" id="PF06985"/>
    </source>
</evidence>
<reference evidence="2" key="1">
    <citation type="submission" date="2023-11" db="EMBL/GenBank/DDBJ databases">
        <authorList>
            <person name="Alioto T."/>
            <person name="Alioto T."/>
            <person name="Gomez Garrido J."/>
        </authorList>
    </citation>
    <scope>NUCLEOTIDE SEQUENCE</scope>
</reference>
<dbReference type="AlphaFoldDB" id="A0AAI8Z8J9"/>